<dbReference type="Gene3D" id="3.80.10.10">
    <property type="entry name" value="Ribonuclease Inhibitor"/>
    <property type="match status" value="1"/>
</dbReference>
<keyword evidence="2" id="KW-0067">ATP-binding</keyword>
<name>A0A0K9PZ60_ZOSMR</name>
<dbReference type="STRING" id="29655.A0A0K9PZ60"/>
<proteinExistence type="inferred from homology"/>
<keyword evidence="6" id="KW-1185">Reference proteome</keyword>
<dbReference type="AlphaFoldDB" id="A0A0K9PZ60"/>
<dbReference type="OMA" id="MENIAKH"/>
<evidence type="ECO:0000313" key="5">
    <source>
        <dbReference type="EMBL" id="KMZ73505.1"/>
    </source>
</evidence>
<dbReference type="Pfam" id="PF23247">
    <property type="entry name" value="LRR_RPS2"/>
    <property type="match status" value="1"/>
</dbReference>
<dbReference type="PANTHER" id="PTHR33463:SF152">
    <property type="entry name" value="NB-ARC DOMAIN-CONTAINING DISEASE RESISTANCE PROTEIN"/>
    <property type="match status" value="1"/>
</dbReference>
<dbReference type="SUPFAM" id="SSF52058">
    <property type="entry name" value="L domain-like"/>
    <property type="match status" value="1"/>
</dbReference>
<evidence type="ECO:0000259" key="3">
    <source>
        <dbReference type="Pfam" id="PF00931"/>
    </source>
</evidence>
<comment type="similarity">
    <text evidence="1">Belongs to the disease resistance NB-LRR family.</text>
</comment>
<keyword evidence="2" id="KW-0547">Nucleotide-binding</keyword>
<evidence type="ECO:0000256" key="2">
    <source>
        <dbReference type="ARBA" id="ARBA00022840"/>
    </source>
</evidence>
<dbReference type="InterPro" id="IPR032675">
    <property type="entry name" value="LRR_dom_sf"/>
</dbReference>
<dbReference type="GO" id="GO:0043531">
    <property type="term" value="F:ADP binding"/>
    <property type="evidence" value="ECO:0007669"/>
    <property type="project" value="InterPro"/>
</dbReference>
<dbReference type="GO" id="GO:0005524">
    <property type="term" value="F:ATP binding"/>
    <property type="evidence" value="ECO:0007669"/>
    <property type="project" value="UniProtKB-KW"/>
</dbReference>
<dbReference type="SMR" id="A0A0K9PZ60"/>
<gene>
    <name evidence="5" type="ORF">ZOSMA_147G00170</name>
</gene>
<dbReference type="InterPro" id="IPR050905">
    <property type="entry name" value="Plant_NBS-LRR"/>
</dbReference>
<dbReference type="PRINTS" id="PR00364">
    <property type="entry name" value="DISEASERSIST"/>
</dbReference>
<comment type="caution">
    <text evidence="5">The sequence shown here is derived from an EMBL/GenBank/DDBJ whole genome shotgun (WGS) entry which is preliminary data.</text>
</comment>
<organism evidence="5 6">
    <name type="scientific">Zostera marina</name>
    <name type="common">Eelgrass</name>
    <dbReference type="NCBI Taxonomy" id="29655"/>
    <lineage>
        <taxon>Eukaryota</taxon>
        <taxon>Viridiplantae</taxon>
        <taxon>Streptophyta</taxon>
        <taxon>Embryophyta</taxon>
        <taxon>Tracheophyta</taxon>
        <taxon>Spermatophyta</taxon>
        <taxon>Magnoliopsida</taxon>
        <taxon>Liliopsida</taxon>
        <taxon>Zosteraceae</taxon>
        <taxon>Zostera</taxon>
    </lineage>
</organism>
<sequence>MGGVGKTSLMRKINNEMGKYGNIFVIWVTVSHNTIDIKDIQKNIARRLCSSEQFEEFNTNDEIRVRARIISDHLKKFKSLIIFDDVWEDLDFKKIGIDINDENLRCQIVLTTRDQDICRRLGAEQIKMYARLDETESWVFFRNYSDIDNNPNHLRIKHIAQEICRKCAGLPLAISVVAKTLRGEILESKWNGCLNFLNEDCPQRVPIYVVKNMYRLLKFSYERLEEDDLKMGFLLCSVFAQGQEIQLRDFICYDIGADKRVRQDRGQRSLNTYRDIFINLKRKGLLQDVVEEIDDEKENSARMHDVIRDVAISIAQNEFEGFFKIEKFIKWSSSIQNLNSTDRLQNINEVQFLSFNGNNILESIHPDFFEGMANLLFLDLRGTSISIKEFIETCLQKLAKLRVLMFKTLHQNITVDITDFFFLQHLSVLCLQNVHISELNQEFSKKLIHLRSIDFSNTVIDIIRPKFFWTLRNTLEELNMQGSYNKWKAFNQEDGDYVTFEELKDLKNLYSLHIDIDDKTIFSHEYAPSLVIPPVEYFSIRYLRVFDAQIVWSSNILTLPCVQLSNVAKWLQVLFEKTKKLYMYDFEIDNNSATQAISSAIEQDIVKLLCNLKSLEVGYCSKQKNFIQYNTQVDPILPKLEHLHLSIMVELENIFVNTGTQTIIPAKSFERLERIYIYSCDRLKFIFPWNVAECVVCLEELNISSCSELENIIEKDDQGVSGSKARTLFPKLRHLRLRDLPNLENVWKHECDEKSEMEWHSLEYLYVWDCEKLNRLFMGKNSAPNLQFMYCRKEWFDKLLWEDRQTESRFNGVFFNTIFSIYINLIRVFPSS</sequence>
<dbReference type="OrthoDB" id="614998at2759"/>
<dbReference type="Gene3D" id="3.40.50.300">
    <property type="entry name" value="P-loop containing nucleotide triphosphate hydrolases"/>
    <property type="match status" value="1"/>
</dbReference>
<evidence type="ECO:0000256" key="1">
    <source>
        <dbReference type="ARBA" id="ARBA00008894"/>
    </source>
</evidence>
<dbReference type="EMBL" id="LFYR01000574">
    <property type="protein sequence ID" value="KMZ73505.1"/>
    <property type="molecule type" value="Genomic_DNA"/>
</dbReference>
<evidence type="ECO:0000259" key="4">
    <source>
        <dbReference type="Pfam" id="PF23247"/>
    </source>
</evidence>
<feature type="domain" description="NB-ARC" evidence="3">
    <location>
        <begin position="1"/>
        <end position="144"/>
    </location>
</feature>
<protein>
    <submittedName>
        <fullName evidence="5">NB-ARC domain-containing disease resistance protein</fullName>
    </submittedName>
</protein>
<reference evidence="6" key="1">
    <citation type="journal article" date="2016" name="Nature">
        <title>The genome of the seagrass Zostera marina reveals angiosperm adaptation to the sea.</title>
        <authorList>
            <person name="Olsen J.L."/>
            <person name="Rouze P."/>
            <person name="Verhelst B."/>
            <person name="Lin Y.-C."/>
            <person name="Bayer T."/>
            <person name="Collen J."/>
            <person name="Dattolo E."/>
            <person name="De Paoli E."/>
            <person name="Dittami S."/>
            <person name="Maumus F."/>
            <person name="Michel G."/>
            <person name="Kersting A."/>
            <person name="Lauritano C."/>
            <person name="Lohaus R."/>
            <person name="Toepel M."/>
            <person name="Tonon T."/>
            <person name="Vanneste K."/>
            <person name="Amirebrahimi M."/>
            <person name="Brakel J."/>
            <person name="Bostroem C."/>
            <person name="Chovatia M."/>
            <person name="Grimwood J."/>
            <person name="Jenkins J.W."/>
            <person name="Jueterbock A."/>
            <person name="Mraz A."/>
            <person name="Stam W.T."/>
            <person name="Tice H."/>
            <person name="Bornberg-Bauer E."/>
            <person name="Green P.J."/>
            <person name="Pearson G.A."/>
            <person name="Procaccini G."/>
            <person name="Duarte C.M."/>
            <person name="Schmutz J."/>
            <person name="Reusch T.B.H."/>
            <person name="Van de Peer Y."/>
        </authorList>
    </citation>
    <scope>NUCLEOTIDE SEQUENCE [LARGE SCALE GENOMIC DNA]</scope>
    <source>
        <strain evidence="6">cv. Finnish</strain>
    </source>
</reference>
<dbReference type="SUPFAM" id="SSF52540">
    <property type="entry name" value="P-loop containing nucleoside triphosphate hydrolases"/>
    <property type="match status" value="1"/>
</dbReference>
<dbReference type="InterPro" id="IPR027417">
    <property type="entry name" value="P-loop_NTPase"/>
</dbReference>
<accession>A0A0K9PZ60</accession>
<dbReference type="Pfam" id="PF00931">
    <property type="entry name" value="NB-ARC"/>
    <property type="match status" value="1"/>
</dbReference>
<dbReference type="PANTHER" id="PTHR33463">
    <property type="entry name" value="NB-ARC DOMAIN-CONTAINING PROTEIN-RELATED"/>
    <property type="match status" value="1"/>
</dbReference>
<feature type="domain" description="Disease resistance protein At4g27190-like leucine-rich repeats" evidence="4">
    <location>
        <begin position="663"/>
        <end position="777"/>
    </location>
</feature>
<dbReference type="Proteomes" id="UP000036987">
    <property type="component" value="Unassembled WGS sequence"/>
</dbReference>
<dbReference type="InterPro" id="IPR042197">
    <property type="entry name" value="Apaf_helical"/>
</dbReference>
<evidence type="ECO:0000313" key="6">
    <source>
        <dbReference type="Proteomes" id="UP000036987"/>
    </source>
</evidence>
<dbReference type="Gene3D" id="1.10.8.430">
    <property type="entry name" value="Helical domain of apoptotic protease-activating factors"/>
    <property type="match status" value="1"/>
</dbReference>
<dbReference type="InterPro" id="IPR002182">
    <property type="entry name" value="NB-ARC"/>
</dbReference>
<dbReference type="InterPro" id="IPR057135">
    <property type="entry name" value="At4g27190-like_LRR"/>
</dbReference>